<evidence type="ECO:0000259" key="1">
    <source>
        <dbReference type="PROSITE" id="PS50181"/>
    </source>
</evidence>
<dbReference type="InterPro" id="IPR036047">
    <property type="entry name" value="F-box-like_dom_sf"/>
</dbReference>
<sequence>MESFEVYISSDMEFTRCILCGCPTATRLPVWLDIVRICKLISWDEGESIYWDEGEEEDSPDFPGATYFIFHESCWQLLRQCFGADKIELERLYDILRGIATPKNPAFLLLRDYYPCEALSIMNMLKQAKNPPKVSRKVITQMRDSSNPTDPFRHLPLELRHDIAILLPMRDFLTLRYTSRAMEALFHDNHFWKSQFRKYGDRGFLSYMLEGQLSGQHIDWQRLYQASSRLEAAADTALNVYEVSQWIIDKYRAEEGLQAPPLDFYGRALQHYHNDSCIAGRRIERAKISSSLAQIGISFVTGPITNEQQLKFPRGSYEREPASEITALEFINKNGSSLTIGSRNLGETTYTSKELQEYLHLYYNGRPSTSRRTRWPFDDPGVHVLFDAKSFTGFTVLHEPQGISQLGLLRKRTSRTKGPLTFGFGYGWHWFDMALDRVTEVVATFEGLKLVDLGLRGSGVREPVDGRGL</sequence>
<dbReference type="EMBL" id="JBFXLS010000036">
    <property type="protein sequence ID" value="KAL2825504.1"/>
    <property type="molecule type" value="Genomic_DNA"/>
</dbReference>
<proteinExistence type="predicted"/>
<dbReference type="SUPFAM" id="SSF81383">
    <property type="entry name" value="F-box domain"/>
    <property type="match status" value="1"/>
</dbReference>
<keyword evidence="3" id="KW-1185">Reference proteome</keyword>
<dbReference type="Gene3D" id="1.20.1280.50">
    <property type="match status" value="1"/>
</dbReference>
<protein>
    <recommendedName>
        <fullName evidence="1">F-box domain-containing protein</fullName>
    </recommendedName>
</protein>
<feature type="domain" description="F-box" evidence="1">
    <location>
        <begin position="149"/>
        <end position="195"/>
    </location>
</feature>
<gene>
    <name evidence="2" type="ORF">BDW59DRAFT_172360</name>
</gene>
<comment type="caution">
    <text evidence="2">The sequence shown here is derived from an EMBL/GenBank/DDBJ whole genome shotgun (WGS) entry which is preliminary data.</text>
</comment>
<organism evidence="2 3">
    <name type="scientific">Aspergillus cavernicola</name>
    <dbReference type="NCBI Taxonomy" id="176166"/>
    <lineage>
        <taxon>Eukaryota</taxon>
        <taxon>Fungi</taxon>
        <taxon>Dikarya</taxon>
        <taxon>Ascomycota</taxon>
        <taxon>Pezizomycotina</taxon>
        <taxon>Eurotiomycetes</taxon>
        <taxon>Eurotiomycetidae</taxon>
        <taxon>Eurotiales</taxon>
        <taxon>Aspergillaceae</taxon>
        <taxon>Aspergillus</taxon>
        <taxon>Aspergillus subgen. Nidulantes</taxon>
    </lineage>
</organism>
<dbReference type="InterPro" id="IPR001810">
    <property type="entry name" value="F-box_dom"/>
</dbReference>
<accession>A0ABR4ICN5</accession>
<reference evidence="2 3" key="1">
    <citation type="submission" date="2024-07" db="EMBL/GenBank/DDBJ databases">
        <title>Section-level genome sequencing and comparative genomics of Aspergillus sections Usti and Cavernicolus.</title>
        <authorList>
            <consortium name="Lawrence Berkeley National Laboratory"/>
            <person name="Nybo J.L."/>
            <person name="Vesth T.C."/>
            <person name="Theobald S."/>
            <person name="Frisvad J.C."/>
            <person name="Larsen T.O."/>
            <person name="Kjaerboelling I."/>
            <person name="Rothschild-Mancinelli K."/>
            <person name="Lyhne E.K."/>
            <person name="Kogle M.E."/>
            <person name="Barry K."/>
            <person name="Clum A."/>
            <person name="Na H."/>
            <person name="Ledsgaard L."/>
            <person name="Lin J."/>
            <person name="Lipzen A."/>
            <person name="Kuo A."/>
            <person name="Riley R."/>
            <person name="Mondo S."/>
            <person name="LaButti K."/>
            <person name="Haridas S."/>
            <person name="Pangalinan J."/>
            <person name="Salamov A.A."/>
            <person name="Simmons B.A."/>
            <person name="Magnuson J.K."/>
            <person name="Chen J."/>
            <person name="Drula E."/>
            <person name="Henrissat B."/>
            <person name="Wiebenga A."/>
            <person name="Lubbers R.J."/>
            <person name="Gomes A.C."/>
            <person name="Makela M.R."/>
            <person name="Stajich J."/>
            <person name="Grigoriev I.V."/>
            <person name="Mortensen U.H."/>
            <person name="De vries R.P."/>
            <person name="Baker S.E."/>
            <person name="Andersen M.R."/>
        </authorList>
    </citation>
    <scope>NUCLEOTIDE SEQUENCE [LARGE SCALE GENOMIC DNA]</scope>
    <source>
        <strain evidence="2 3">CBS 600.67</strain>
    </source>
</reference>
<dbReference type="PROSITE" id="PS50181">
    <property type="entry name" value="FBOX"/>
    <property type="match status" value="1"/>
</dbReference>
<dbReference type="Proteomes" id="UP001610335">
    <property type="component" value="Unassembled WGS sequence"/>
</dbReference>
<evidence type="ECO:0000313" key="2">
    <source>
        <dbReference type="EMBL" id="KAL2825504.1"/>
    </source>
</evidence>
<evidence type="ECO:0000313" key="3">
    <source>
        <dbReference type="Proteomes" id="UP001610335"/>
    </source>
</evidence>
<name>A0ABR4ICN5_9EURO</name>